<evidence type="ECO:0000313" key="6">
    <source>
        <dbReference type="Proteomes" id="UP000007797"/>
    </source>
</evidence>
<dbReference type="InterPro" id="IPR013083">
    <property type="entry name" value="Znf_RING/FYVE/PHD"/>
</dbReference>
<evidence type="ECO:0000256" key="2">
    <source>
        <dbReference type="SAM" id="Coils"/>
    </source>
</evidence>
<dbReference type="Pfam" id="PF13920">
    <property type="entry name" value="zf-C3HC4_3"/>
    <property type="match status" value="1"/>
</dbReference>
<dbReference type="InterPro" id="IPR047126">
    <property type="entry name" value="RNF141-like"/>
</dbReference>
<dbReference type="RefSeq" id="XP_004355266.1">
    <property type="nucleotide sequence ID" value="XM_004355214.1"/>
</dbReference>
<organism evidence="5 6">
    <name type="scientific">Cavenderia fasciculata</name>
    <name type="common">Slime mold</name>
    <name type="synonym">Dictyostelium fasciculatum</name>
    <dbReference type="NCBI Taxonomy" id="261658"/>
    <lineage>
        <taxon>Eukaryota</taxon>
        <taxon>Amoebozoa</taxon>
        <taxon>Evosea</taxon>
        <taxon>Eumycetozoa</taxon>
        <taxon>Dictyostelia</taxon>
        <taxon>Acytosteliales</taxon>
        <taxon>Cavenderiaceae</taxon>
        <taxon>Cavenderia</taxon>
    </lineage>
</organism>
<keyword evidence="6" id="KW-1185">Reference proteome</keyword>
<dbReference type="PANTHER" id="PTHR12109:SF5">
    <property type="entry name" value="RING-TYPE DOMAIN-CONTAINING PROTEIN"/>
    <property type="match status" value="1"/>
</dbReference>
<evidence type="ECO:0000256" key="1">
    <source>
        <dbReference type="PROSITE-ProRule" id="PRU00175"/>
    </source>
</evidence>
<dbReference type="EMBL" id="GL883021">
    <property type="protein sequence ID" value="EGG16792.1"/>
    <property type="molecule type" value="Genomic_DNA"/>
</dbReference>
<dbReference type="Proteomes" id="UP000007797">
    <property type="component" value="Unassembled WGS sequence"/>
</dbReference>
<accession>F4Q370</accession>
<dbReference type="GeneID" id="14869407"/>
<evidence type="ECO:0000313" key="5">
    <source>
        <dbReference type="EMBL" id="EGG16792.1"/>
    </source>
</evidence>
<dbReference type="InterPro" id="IPR001841">
    <property type="entry name" value="Znf_RING"/>
</dbReference>
<evidence type="ECO:0000256" key="3">
    <source>
        <dbReference type="SAM" id="MobiDB-lite"/>
    </source>
</evidence>
<sequence length="260" mass="30121">MTFARNTTSSTSSSSSSSTSTSMFGTLFTPSPVLKEEEKDEMEEEEGKRADMSFLDFVDKTQKCIKDKEYQKQITKSEQSQIRYLAQLKEKRSTVISCYEKRIEQLEKSNFEFVGFALGYIGQTNKQIENINKEYAEKFKRLENQSMEREKKLIEDHRDRACVLIELDKQYENLKGERLEGLDDQELNHLIETNQKKNGNTQKREQDLVDQSLCAVCSEEPIKIILKPCQHFCLCRGCATKVSTCPICRQNIAKKKEIFS</sequence>
<protein>
    <recommendedName>
        <fullName evidence="4">RING-type domain-containing protein</fullName>
    </recommendedName>
</protein>
<dbReference type="Gene3D" id="3.30.40.10">
    <property type="entry name" value="Zinc/RING finger domain, C3HC4 (zinc finger)"/>
    <property type="match status" value="1"/>
</dbReference>
<feature type="region of interest" description="Disordered" evidence="3">
    <location>
        <begin position="1"/>
        <end position="48"/>
    </location>
</feature>
<dbReference type="OMA" id="QVICCES"/>
<dbReference type="PROSITE" id="PS50089">
    <property type="entry name" value="ZF_RING_2"/>
    <property type="match status" value="1"/>
</dbReference>
<dbReference type="AlphaFoldDB" id="F4Q370"/>
<feature type="domain" description="RING-type" evidence="4">
    <location>
        <begin position="214"/>
        <end position="249"/>
    </location>
</feature>
<dbReference type="STRING" id="1054147.F4Q370"/>
<proteinExistence type="predicted"/>
<dbReference type="SUPFAM" id="SSF57850">
    <property type="entry name" value="RING/U-box"/>
    <property type="match status" value="1"/>
</dbReference>
<gene>
    <name evidence="5" type="ORF">DFA_07770</name>
</gene>
<keyword evidence="2" id="KW-0175">Coiled coil</keyword>
<dbReference type="KEGG" id="dfa:DFA_07770"/>
<feature type="coiled-coil region" evidence="2">
    <location>
        <begin position="125"/>
        <end position="152"/>
    </location>
</feature>
<keyword evidence="1" id="KW-0862">Zinc</keyword>
<name>F4Q370_CACFS</name>
<dbReference type="OrthoDB" id="1711136at2759"/>
<dbReference type="CDD" id="cd16649">
    <property type="entry name" value="mRING-HC-C3HC5_CGRF1-like"/>
    <property type="match status" value="1"/>
</dbReference>
<keyword evidence="1" id="KW-0479">Metal-binding</keyword>
<feature type="compositionally biased region" description="Low complexity" evidence="3">
    <location>
        <begin position="7"/>
        <end position="22"/>
    </location>
</feature>
<evidence type="ECO:0000259" key="4">
    <source>
        <dbReference type="PROSITE" id="PS50089"/>
    </source>
</evidence>
<dbReference type="GO" id="GO:0008270">
    <property type="term" value="F:zinc ion binding"/>
    <property type="evidence" value="ECO:0007669"/>
    <property type="project" value="UniProtKB-KW"/>
</dbReference>
<reference evidence="6" key="1">
    <citation type="journal article" date="2011" name="Genome Res.">
        <title>Phylogeny-wide analysis of social amoeba genomes highlights ancient origins for complex intercellular communication.</title>
        <authorList>
            <person name="Heidel A.J."/>
            <person name="Lawal H.M."/>
            <person name="Felder M."/>
            <person name="Schilde C."/>
            <person name="Helps N.R."/>
            <person name="Tunggal B."/>
            <person name="Rivero F."/>
            <person name="John U."/>
            <person name="Schleicher M."/>
            <person name="Eichinger L."/>
            <person name="Platzer M."/>
            <person name="Noegel A.A."/>
            <person name="Schaap P."/>
            <person name="Gloeckner G."/>
        </authorList>
    </citation>
    <scope>NUCLEOTIDE SEQUENCE [LARGE SCALE GENOMIC DNA]</scope>
    <source>
        <strain evidence="6">SH3</strain>
    </source>
</reference>
<dbReference type="PANTHER" id="PTHR12109">
    <property type="entry name" value="RING FINGER PROTEIN 141-RELATED"/>
    <property type="match status" value="1"/>
</dbReference>
<keyword evidence="1" id="KW-0863">Zinc-finger</keyword>